<reference evidence="1" key="1">
    <citation type="submission" date="2022-01" db="EMBL/GenBank/DDBJ databases">
        <title>Whole genome-based taxonomy of the Shewanellaceae.</title>
        <authorList>
            <person name="Martin-Rodriguez A.J."/>
        </authorList>
    </citation>
    <scope>NUCLEOTIDE SEQUENCE</scope>
    <source>
        <strain evidence="1">DSM 23803</strain>
    </source>
</reference>
<dbReference type="Gene3D" id="3.30.70.2540">
    <property type="entry name" value="CRISPR-associated endoribonuclease Cas6/Csy4"/>
    <property type="match status" value="1"/>
</dbReference>
<organism evidence="1 2">
    <name type="scientific">Shewanella algicola</name>
    <dbReference type="NCBI Taxonomy" id="640633"/>
    <lineage>
        <taxon>Bacteria</taxon>
        <taxon>Pseudomonadati</taxon>
        <taxon>Pseudomonadota</taxon>
        <taxon>Gammaproteobacteria</taxon>
        <taxon>Alteromonadales</taxon>
        <taxon>Shewanellaceae</taxon>
        <taxon>Shewanella</taxon>
    </lineage>
</organism>
<dbReference type="InterPro" id="IPR042564">
    <property type="entry name" value="CRISPR-Cas6/Csy4_sf"/>
</dbReference>
<evidence type="ECO:0000313" key="1">
    <source>
        <dbReference type="EMBL" id="MCL1107345.1"/>
    </source>
</evidence>
<dbReference type="GO" id="GO:0043571">
    <property type="term" value="P:maintenance of CRISPR repeat elements"/>
    <property type="evidence" value="ECO:0007669"/>
    <property type="project" value="InterPro"/>
</dbReference>
<dbReference type="InterPro" id="IPR013396">
    <property type="entry name" value="CRISPR-assoc_prot_Csy4"/>
</dbReference>
<protein>
    <submittedName>
        <fullName evidence="1">Type I-F CRISPR-associated endoribonuclease Cas6/Csy4</fullName>
    </submittedName>
</protein>
<name>A0A9X1ZER1_9GAMM</name>
<proteinExistence type="predicted"/>
<comment type="caution">
    <text evidence="1">The sequence shown here is derived from an EMBL/GenBank/DDBJ whole genome shotgun (WGS) entry which is preliminary data.</text>
</comment>
<dbReference type="AlphaFoldDB" id="A0A9X1ZER1"/>
<dbReference type="RefSeq" id="WP_229780199.1">
    <property type="nucleotide sequence ID" value="NZ_BMQI01000066.1"/>
</dbReference>
<gene>
    <name evidence="1" type="primary">cas6f</name>
    <name evidence="1" type="ORF">L2749_19190</name>
</gene>
<dbReference type="CDD" id="cd09739">
    <property type="entry name" value="Cas6_I-F"/>
    <property type="match status" value="1"/>
</dbReference>
<accession>A0A9X1ZER1</accession>
<evidence type="ECO:0000313" key="2">
    <source>
        <dbReference type="Proteomes" id="UP001139408"/>
    </source>
</evidence>
<keyword evidence="2" id="KW-1185">Reference proteome</keyword>
<dbReference type="EMBL" id="JAKILJ010000057">
    <property type="protein sequence ID" value="MCL1107345.1"/>
    <property type="molecule type" value="Genomic_DNA"/>
</dbReference>
<dbReference type="Proteomes" id="UP001139408">
    <property type="component" value="Unassembled WGS sequence"/>
</dbReference>
<sequence length="206" mass="23553">MSNAQRYYFMIRFLPKEANLELLTGRCISVLHGYVSKHDIAGLGVSFPAWSETSIGNAVAFVHSDTSILNELKQQSYFQDMQDCGYFKVSEVETVPVDCPEVRFKRNQAIAKMFIGEARRRLKRLEKRAIARGEIFEPSKNTEPRELDVFHRIAMTSQSTKQDYILHIQKVVGEKQYEPLFNSYGFATNKLLSGTVPDLSFLTDNV</sequence>
<dbReference type="Pfam" id="PF09618">
    <property type="entry name" value="Cas_Csy4"/>
    <property type="match status" value="1"/>
</dbReference>
<dbReference type="NCBIfam" id="TIGR02563">
    <property type="entry name" value="cas_Csy4"/>
    <property type="match status" value="1"/>
</dbReference>
<dbReference type="GO" id="GO:0004519">
    <property type="term" value="F:endonuclease activity"/>
    <property type="evidence" value="ECO:0007669"/>
    <property type="project" value="InterPro"/>
</dbReference>